<keyword evidence="2" id="KW-0645">Protease</keyword>
<accession>A0A9D1XE74</accession>
<evidence type="ECO:0000256" key="5">
    <source>
        <dbReference type="SAM" id="Phobius"/>
    </source>
</evidence>
<dbReference type="Gene3D" id="2.40.10.10">
    <property type="entry name" value="Trypsin-like serine proteases"/>
    <property type="match status" value="2"/>
</dbReference>
<feature type="region of interest" description="Disordered" evidence="4">
    <location>
        <begin position="79"/>
        <end position="103"/>
    </location>
</feature>
<feature type="compositionally biased region" description="Basic and acidic residues" evidence="4">
    <location>
        <begin position="1"/>
        <end position="16"/>
    </location>
</feature>
<dbReference type="SUPFAM" id="SSF50494">
    <property type="entry name" value="Trypsin-like serine proteases"/>
    <property type="match status" value="1"/>
</dbReference>
<evidence type="ECO:0000256" key="3">
    <source>
        <dbReference type="ARBA" id="ARBA00022801"/>
    </source>
</evidence>
<comment type="caution">
    <text evidence="7">The sequence shown here is derived from an EMBL/GenBank/DDBJ whole genome shotgun (WGS) entry which is preliminary data.</text>
</comment>
<evidence type="ECO:0000313" key="7">
    <source>
        <dbReference type="EMBL" id="HIX77883.1"/>
    </source>
</evidence>
<evidence type="ECO:0000256" key="4">
    <source>
        <dbReference type="SAM" id="MobiDB-lite"/>
    </source>
</evidence>
<feature type="compositionally biased region" description="Polar residues" evidence="4">
    <location>
        <begin position="79"/>
        <end position="95"/>
    </location>
</feature>
<evidence type="ECO:0000256" key="1">
    <source>
        <dbReference type="ARBA" id="ARBA00010541"/>
    </source>
</evidence>
<dbReference type="PROSITE" id="PS50106">
    <property type="entry name" value="PDZ"/>
    <property type="match status" value="1"/>
</dbReference>
<name>A0A9D1XE74_9FIRM</name>
<feature type="region of interest" description="Disordered" evidence="4">
    <location>
        <begin position="1"/>
        <end position="40"/>
    </location>
</feature>
<protein>
    <submittedName>
        <fullName evidence="7">Trypsin-like peptidase domain-containing protein</fullName>
    </submittedName>
</protein>
<keyword evidence="3" id="KW-0378">Hydrolase</keyword>
<dbReference type="InterPro" id="IPR051201">
    <property type="entry name" value="Chloro_Bact_Ser_Proteases"/>
</dbReference>
<dbReference type="InterPro" id="IPR041489">
    <property type="entry name" value="PDZ_6"/>
</dbReference>
<dbReference type="InterPro" id="IPR043504">
    <property type="entry name" value="Peptidase_S1_PA_chymotrypsin"/>
</dbReference>
<reference evidence="7" key="2">
    <citation type="submission" date="2021-04" db="EMBL/GenBank/DDBJ databases">
        <authorList>
            <person name="Gilroy R."/>
        </authorList>
    </citation>
    <scope>NUCLEOTIDE SEQUENCE</scope>
    <source>
        <strain evidence="7">CHK183-1962</strain>
    </source>
</reference>
<evidence type="ECO:0000313" key="8">
    <source>
        <dbReference type="Proteomes" id="UP000886890"/>
    </source>
</evidence>
<dbReference type="SMART" id="SM00228">
    <property type="entry name" value="PDZ"/>
    <property type="match status" value="1"/>
</dbReference>
<dbReference type="InterPro" id="IPR009003">
    <property type="entry name" value="Peptidase_S1_PA"/>
</dbReference>
<organism evidence="7 8">
    <name type="scientific">Candidatus Fusicatenibacter merdavium</name>
    <dbReference type="NCBI Taxonomy" id="2838600"/>
    <lineage>
        <taxon>Bacteria</taxon>
        <taxon>Bacillati</taxon>
        <taxon>Bacillota</taxon>
        <taxon>Clostridia</taxon>
        <taxon>Lachnospirales</taxon>
        <taxon>Lachnospiraceae</taxon>
        <taxon>Fusicatenibacter</taxon>
    </lineage>
</organism>
<proteinExistence type="inferred from homology"/>
<dbReference type="Proteomes" id="UP000886890">
    <property type="component" value="Unassembled WGS sequence"/>
</dbReference>
<dbReference type="PRINTS" id="PR00834">
    <property type="entry name" value="PROTEASES2C"/>
</dbReference>
<feature type="transmembrane region" description="Helical" evidence="5">
    <location>
        <begin position="43"/>
        <end position="65"/>
    </location>
</feature>
<dbReference type="Pfam" id="PF13365">
    <property type="entry name" value="Trypsin_2"/>
    <property type="match status" value="1"/>
</dbReference>
<dbReference type="InterPro" id="IPR001940">
    <property type="entry name" value="Peptidase_S1C"/>
</dbReference>
<dbReference type="GO" id="GO:0004252">
    <property type="term" value="F:serine-type endopeptidase activity"/>
    <property type="evidence" value="ECO:0007669"/>
    <property type="project" value="InterPro"/>
</dbReference>
<keyword evidence="5" id="KW-0472">Membrane</keyword>
<dbReference type="InterPro" id="IPR036034">
    <property type="entry name" value="PDZ_sf"/>
</dbReference>
<dbReference type="Pfam" id="PF17820">
    <property type="entry name" value="PDZ_6"/>
    <property type="match status" value="1"/>
</dbReference>
<evidence type="ECO:0000259" key="6">
    <source>
        <dbReference type="PROSITE" id="PS50106"/>
    </source>
</evidence>
<keyword evidence="5" id="KW-0812">Transmembrane</keyword>
<dbReference type="PANTHER" id="PTHR43343:SF3">
    <property type="entry name" value="PROTEASE DO-LIKE 8, CHLOROPLASTIC"/>
    <property type="match status" value="1"/>
</dbReference>
<keyword evidence="5" id="KW-1133">Transmembrane helix</keyword>
<dbReference type="AlphaFoldDB" id="A0A9D1XE74"/>
<gene>
    <name evidence="7" type="ORF">H9734_09865</name>
</gene>
<sequence>MRNNKFETNDFTHTDIENSELSSELSTKTENRRNRRAGNRRKVVKKVSALALSAILFGGLAAGTFQGVNTLITNNTTASAASDSGQSSLLKTTQVSSGSGTSTGSLDVSDIAEAAMPSIVSITNSSVQEVQNYFSLYGYNYQQPQTEETVSCGSGIIIGQNDSELLIVTNYHVIEDADTLSVSFIDNQTCEANIKGTDSDNDLAVVAVPLESIPDETLSNISVAVIGDSDSLKVGEQVVAIGNALGYGQSVTTGIVSATNRAISSSDDSADNSSTATYIQTDAAINPGNSGGALLNMNGEVIGINTAKLSSTEIEGMGYAIPISRVQDIIENLMNAMTKVKVDESDQGTIGISGQDVSSEVSEAYQIPQGVYIGSVSDNGPAAAAGITAGSILTKFDGTSVTSVSELRDLLQYYAAGTQVDVTVMVPDQGSYSEQTVTVTLGSANTSSASARTGALA</sequence>
<evidence type="ECO:0000256" key="2">
    <source>
        <dbReference type="ARBA" id="ARBA00022670"/>
    </source>
</evidence>
<dbReference type="GO" id="GO:0006508">
    <property type="term" value="P:proteolysis"/>
    <property type="evidence" value="ECO:0007669"/>
    <property type="project" value="UniProtKB-KW"/>
</dbReference>
<reference evidence="7" key="1">
    <citation type="journal article" date="2021" name="PeerJ">
        <title>Extensive microbial diversity within the chicken gut microbiome revealed by metagenomics and culture.</title>
        <authorList>
            <person name="Gilroy R."/>
            <person name="Ravi A."/>
            <person name="Getino M."/>
            <person name="Pursley I."/>
            <person name="Horton D.L."/>
            <person name="Alikhan N.F."/>
            <person name="Baker D."/>
            <person name="Gharbi K."/>
            <person name="Hall N."/>
            <person name="Watson M."/>
            <person name="Adriaenssens E.M."/>
            <person name="Foster-Nyarko E."/>
            <person name="Jarju S."/>
            <person name="Secka A."/>
            <person name="Antonio M."/>
            <person name="Oren A."/>
            <person name="Chaudhuri R.R."/>
            <person name="La Ragione R."/>
            <person name="Hildebrand F."/>
            <person name="Pallen M.J."/>
        </authorList>
    </citation>
    <scope>NUCLEOTIDE SEQUENCE</scope>
    <source>
        <strain evidence="7">CHK183-1962</strain>
    </source>
</reference>
<dbReference type="InterPro" id="IPR001478">
    <property type="entry name" value="PDZ"/>
</dbReference>
<dbReference type="PANTHER" id="PTHR43343">
    <property type="entry name" value="PEPTIDASE S12"/>
    <property type="match status" value="1"/>
</dbReference>
<dbReference type="SUPFAM" id="SSF50156">
    <property type="entry name" value="PDZ domain-like"/>
    <property type="match status" value="1"/>
</dbReference>
<dbReference type="EMBL" id="DXEK01000163">
    <property type="protein sequence ID" value="HIX77883.1"/>
    <property type="molecule type" value="Genomic_DNA"/>
</dbReference>
<dbReference type="Gene3D" id="2.30.42.10">
    <property type="match status" value="1"/>
</dbReference>
<feature type="domain" description="PDZ" evidence="6">
    <location>
        <begin position="339"/>
        <end position="428"/>
    </location>
</feature>
<comment type="similarity">
    <text evidence="1">Belongs to the peptidase S1C family.</text>
</comment>